<dbReference type="GO" id="GO:0140078">
    <property type="term" value="F:class I DNA-(apurinic or apyrimidinic site) endonuclease activity"/>
    <property type="evidence" value="ECO:0007669"/>
    <property type="project" value="UniProtKB-EC"/>
</dbReference>
<dbReference type="InterPro" id="IPR011257">
    <property type="entry name" value="DNA_glycosylase"/>
</dbReference>
<dbReference type="InterPro" id="IPR003265">
    <property type="entry name" value="HhH-GPD_domain"/>
</dbReference>
<keyword evidence="6" id="KW-0456">Lyase</keyword>
<dbReference type="SUPFAM" id="SSF55945">
    <property type="entry name" value="TATA-box binding protein-like"/>
    <property type="match status" value="1"/>
</dbReference>
<dbReference type="GO" id="GO:0006289">
    <property type="term" value="P:nucleotide-excision repair"/>
    <property type="evidence" value="ECO:0007669"/>
    <property type="project" value="InterPro"/>
</dbReference>
<dbReference type="Pfam" id="PF07934">
    <property type="entry name" value="OGG_N"/>
    <property type="match status" value="1"/>
</dbReference>
<comment type="catalytic activity">
    <reaction evidence="9">
        <text>2'-deoxyribonucleotide-(2'-deoxyribose 5'-phosphate)-2'-deoxyribonucleotide-DNA = a 3'-end 2'-deoxyribonucleotide-(2,3-dehydro-2,3-deoxyribose 5'-phosphate)-DNA + a 5'-end 5'-phospho-2'-deoxyribonucleoside-DNA + H(+)</text>
        <dbReference type="Rhea" id="RHEA:66592"/>
        <dbReference type="Rhea" id="RHEA-COMP:13180"/>
        <dbReference type="Rhea" id="RHEA-COMP:16897"/>
        <dbReference type="Rhea" id="RHEA-COMP:17067"/>
        <dbReference type="ChEBI" id="CHEBI:15378"/>
        <dbReference type="ChEBI" id="CHEBI:136412"/>
        <dbReference type="ChEBI" id="CHEBI:157695"/>
        <dbReference type="ChEBI" id="CHEBI:167181"/>
        <dbReference type="EC" id="4.2.99.18"/>
    </reaction>
</comment>
<dbReference type="InterPro" id="IPR052054">
    <property type="entry name" value="Oxidative_DNA_repair_enzyme"/>
</dbReference>
<dbReference type="EMBL" id="JACATZ010000001">
    <property type="protein sequence ID" value="NWJ44884.1"/>
    <property type="molecule type" value="Genomic_DNA"/>
</dbReference>
<evidence type="ECO:0000313" key="14">
    <source>
        <dbReference type="Proteomes" id="UP001431572"/>
    </source>
</evidence>
<evidence type="ECO:0000313" key="11">
    <source>
        <dbReference type="EMBL" id="NWJ44884.1"/>
    </source>
</evidence>
<dbReference type="InterPro" id="IPR012904">
    <property type="entry name" value="OGG_N"/>
</dbReference>
<dbReference type="PANTHER" id="PTHR10242:SF2">
    <property type="entry name" value="N-GLYCOSYLASE_DNA LYASE"/>
    <property type="match status" value="1"/>
</dbReference>
<evidence type="ECO:0000313" key="12">
    <source>
        <dbReference type="EMBL" id="WJW66766.1"/>
    </source>
</evidence>
<dbReference type="AlphaFoldDB" id="A0A8T7LS87"/>
<dbReference type="Gene3D" id="1.10.340.30">
    <property type="entry name" value="Hypothetical protein, domain 2"/>
    <property type="match status" value="1"/>
</dbReference>
<evidence type="ECO:0000256" key="8">
    <source>
        <dbReference type="ARBA" id="ARBA00023295"/>
    </source>
</evidence>
<gene>
    <name evidence="11" type="ORF">HXX08_03310</name>
    <name evidence="12" type="ORF">OZ401_000010</name>
</gene>
<protein>
    <recommendedName>
        <fullName evidence="2">DNA-(apurinic or apyrimidinic site) lyase</fullName>
        <ecNumber evidence="2">4.2.99.18</ecNumber>
    </recommendedName>
</protein>
<keyword evidence="14" id="KW-1185">Reference proteome</keyword>
<dbReference type="Gene3D" id="3.30.310.260">
    <property type="match status" value="1"/>
</dbReference>
<feature type="domain" description="HhH-GPD" evidence="10">
    <location>
        <begin position="114"/>
        <end position="278"/>
    </location>
</feature>
<accession>A0A8T7LS87</accession>
<dbReference type="PANTHER" id="PTHR10242">
    <property type="entry name" value="8-OXOGUANINE DNA GLYCOSYLASE"/>
    <property type="match status" value="1"/>
</dbReference>
<reference evidence="12" key="2">
    <citation type="journal article" date="2024" name="Nature">
        <title>Anoxygenic phototroph of the Chloroflexota uses a type I reaction centre.</title>
        <authorList>
            <person name="Tsuji J.M."/>
            <person name="Shaw N.A."/>
            <person name="Nagashima S."/>
            <person name="Venkiteswaran J.J."/>
            <person name="Schiff S.L."/>
            <person name="Watanabe T."/>
            <person name="Fukui M."/>
            <person name="Hanada S."/>
            <person name="Tank M."/>
            <person name="Neufeld J.D."/>
        </authorList>
    </citation>
    <scope>NUCLEOTIDE SEQUENCE</scope>
    <source>
        <strain evidence="12">L227-S17</strain>
    </source>
</reference>
<keyword evidence="5" id="KW-0234">DNA repair</keyword>
<dbReference type="SUPFAM" id="SSF48150">
    <property type="entry name" value="DNA-glycosylase"/>
    <property type="match status" value="1"/>
</dbReference>
<dbReference type="GO" id="GO:0003684">
    <property type="term" value="F:damaged DNA binding"/>
    <property type="evidence" value="ECO:0007669"/>
    <property type="project" value="InterPro"/>
</dbReference>
<keyword evidence="8" id="KW-0326">Glycosidase</keyword>
<keyword evidence="3" id="KW-0227">DNA damage</keyword>
<dbReference type="EC" id="4.2.99.18" evidence="2"/>
<evidence type="ECO:0000256" key="2">
    <source>
        <dbReference type="ARBA" id="ARBA00012720"/>
    </source>
</evidence>
<name>A0A8T7LS87_9CHLR</name>
<reference evidence="11 13" key="1">
    <citation type="submission" date="2020-06" db="EMBL/GenBank/DDBJ databases">
        <title>Anoxygenic phototrophic Chloroflexota member uses a Type I reaction center.</title>
        <authorList>
            <person name="Tsuji J.M."/>
            <person name="Shaw N.A."/>
            <person name="Nagashima S."/>
            <person name="Venkiteswaran J."/>
            <person name="Schiff S.L."/>
            <person name="Hanada S."/>
            <person name="Tank M."/>
            <person name="Neufeld J.D."/>
        </authorList>
    </citation>
    <scope>NUCLEOTIDE SEQUENCE [LARGE SCALE GENOMIC DNA]</scope>
    <source>
        <strain evidence="11">L227-S17</strain>
    </source>
</reference>
<keyword evidence="4" id="KW-0378">Hydrolase</keyword>
<evidence type="ECO:0000256" key="5">
    <source>
        <dbReference type="ARBA" id="ARBA00023204"/>
    </source>
</evidence>
<comment type="similarity">
    <text evidence="1">Belongs to the type-1 OGG1 family.</text>
</comment>
<dbReference type="Gene3D" id="1.10.1670.10">
    <property type="entry name" value="Helix-hairpin-Helix base-excision DNA repair enzymes (C-terminal)"/>
    <property type="match status" value="1"/>
</dbReference>
<evidence type="ECO:0000256" key="3">
    <source>
        <dbReference type="ARBA" id="ARBA00022763"/>
    </source>
</evidence>
<dbReference type="Proteomes" id="UP001431572">
    <property type="component" value="Chromosome 1"/>
</dbReference>
<dbReference type="RefSeq" id="WP_341468659.1">
    <property type="nucleotide sequence ID" value="NZ_CP128399.1"/>
</dbReference>
<dbReference type="EMBL" id="CP128399">
    <property type="protein sequence ID" value="WJW66766.1"/>
    <property type="molecule type" value="Genomic_DNA"/>
</dbReference>
<dbReference type="Proteomes" id="UP000521676">
    <property type="component" value="Unassembled WGS sequence"/>
</dbReference>
<dbReference type="Pfam" id="PF00730">
    <property type="entry name" value="HhH-GPD"/>
    <property type="match status" value="1"/>
</dbReference>
<dbReference type="GO" id="GO:0008534">
    <property type="term" value="F:oxidized purine nucleobase lesion DNA N-glycosylase activity"/>
    <property type="evidence" value="ECO:0007669"/>
    <property type="project" value="InterPro"/>
</dbReference>
<dbReference type="CDD" id="cd00056">
    <property type="entry name" value="ENDO3c"/>
    <property type="match status" value="1"/>
</dbReference>
<evidence type="ECO:0000256" key="9">
    <source>
        <dbReference type="ARBA" id="ARBA00044632"/>
    </source>
</evidence>
<evidence type="ECO:0000256" key="6">
    <source>
        <dbReference type="ARBA" id="ARBA00023239"/>
    </source>
</evidence>
<proteinExistence type="inferred from homology"/>
<evidence type="ECO:0000259" key="10">
    <source>
        <dbReference type="SMART" id="SM00478"/>
    </source>
</evidence>
<dbReference type="GO" id="GO:0006284">
    <property type="term" value="P:base-excision repair"/>
    <property type="evidence" value="ECO:0007669"/>
    <property type="project" value="InterPro"/>
</dbReference>
<evidence type="ECO:0000256" key="1">
    <source>
        <dbReference type="ARBA" id="ARBA00010679"/>
    </source>
</evidence>
<evidence type="ECO:0000313" key="13">
    <source>
        <dbReference type="Proteomes" id="UP000521676"/>
    </source>
</evidence>
<dbReference type="InterPro" id="IPR023170">
    <property type="entry name" value="HhH_base_excis_C"/>
</dbReference>
<sequence>MGWFETEHLNLEYTLECGQTFRWKKMADGFYYGVMGNTFARLQQSGKRIYYETAPQQDDFETLAAYFRLEQDEQYREITKRISIDPLIERAVKKYYGLRLLRQPTFETLISFILSANNNIPKVARAVQAISKKYGQAIVLGKYRGYSFPTAEILAEAKLAELEQEEGIEYRAKYVLQTSKQVAEQGGNLDKLTELPYDWAVGQLMTFPGVGRTVADCVMLFSLGKYEAFPLDSWVQRAMETAYFEGKKTQPRDIYLLAAQKWGEFAGYANEYIYMNARNKV</sequence>
<dbReference type="SMART" id="SM00478">
    <property type="entry name" value="ENDO3c"/>
    <property type="match status" value="1"/>
</dbReference>
<keyword evidence="7" id="KW-0511">Multifunctional enzyme</keyword>
<evidence type="ECO:0000256" key="7">
    <source>
        <dbReference type="ARBA" id="ARBA00023268"/>
    </source>
</evidence>
<evidence type="ECO:0000256" key="4">
    <source>
        <dbReference type="ARBA" id="ARBA00022801"/>
    </source>
</evidence>
<organism evidence="11 13">
    <name type="scientific">Candidatus Chlorohelix allophototropha</name>
    <dbReference type="NCBI Taxonomy" id="3003348"/>
    <lineage>
        <taxon>Bacteria</taxon>
        <taxon>Bacillati</taxon>
        <taxon>Chloroflexota</taxon>
        <taxon>Chloroflexia</taxon>
        <taxon>Candidatus Chloroheliales</taxon>
        <taxon>Candidatus Chloroheliaceae</taxon>
        <taxon>Candidatus Chlorohelix</taxon>
    </lineage>
</organism>